<evidence type="ECO:0000313" key="1">
    <source>
        <dbReference type="EMBL" id="SED98938.1"/>
    </source>
</evidence>
<reference evidence="2" key="1">
    <citation type="submission" date="2016-10" db="EMBL/GenBank/DDBJ databases">
        <authorList>
            <person name="Varghese N."/>
            <person name="Submissions S."/>
        </authorList>
    </citation>
    <scope>NUCLEOTIDE SEQUENCE [LARGE SCALE GENOMIC DNA]</scope>
    <source>
        <strain evidence="2">DSM 44498</strain>
    </source>
</reference>
<name>A0A1H5F720_9NOCA</name>
<dbReference type="Proteomes" id="UP000183561">
    <property type="component" value="Unassembled WGS sequence"/>
</dbReference>
<dbReference type="EMBL" id="FNSV01000009">
    <property type="protein sequence ID" value="SED98938.1"/>
    <property type="molecule type" value="Genomic_DNA"/>
</dbReference>
<dbReference type="AlphaFoldDB" id="A0A1H5F720"/>
<accession>A0A1H5F720</accession>
<keyword evidence="2" id="KW-1185">Reference proteome</keyword>
<protein>
    <submittedName>
        <fullName evidence="1">Uncharacterized protein</fullName>
    </submittedName>
</protein>
<evidence type="ECO:0000313" key="2">
    <source>
        <dbReference type="Proteomes" id="UP000183561"/>
    </source>
</evidence>
<organism evidence="1 2">
    <name type="scientific">Rhodococcus koreensis</name>
    <dbReference type="NCBI Taxonomy" id="99653"/>
    <lineage>
        <taxon>Bacteria</taxon>
        <taxon>Bacillati</taxon>
        <taxon>Actinomycetota</taxon>
        <taxon>Actinomycetes</taxon>
        <taxon>Mycobacteriales</taxon>
        <taxon>Nocardiaceae</taxon>
        <taxon>Rhodococcus</taxon>
    </lineage>
</organism>
<sequence>MGWLRIFLSAYIVRSGGVGDVALDRKTRKEKWAVTNNHDGGASGPSDGGPVLTGISVAVVAVSTTGSRTAGSARTRPPWVAMEDYAALIRANTPMRALRLPVTTGDPHVLTERILGLPTGVSAVFVVGVGHRESAAVARAVTGRGGPVVLTELDVLTAAVAAAAITTLRRRGVPPRAGRVVITGASWAPLLAPVLIASGVGDLSSWHERDAEAFPLRRVMDHNDVLVDLAGCAPDGAAVGRTVTVPADGFAYGALVLPGLLAALCGHEVRTVTVEVVAACVRALALITPADRMLPSLGDRLLVSAVARHVSRALGHPVPYRDPHR</sequence>
<proteinExistence type="predicted"/>
<gene>
    <name evidence="1" type="ORF">SAMN04490239_9517</name>
</gene>